<accession>A0A1A9GN18</accession>
<dbReference type="PROSITE" id="PS52050">
    <property type="entry name" value="WYL"/>
    <property type="match status" value="1"/>
</dbReference>
<organism evidence="3 4">
    <name type="scientific">Nocardioides dokdonensis FR1436</name>
    <dbReference type="NCBI Taxonomy" id="1300347"/>
    <lineage>
        <taxon>Bacteria</taxon>
        <taxon>Bacillati</taxon>
        <taxon>Actinomycetota</taxon>
        <taxon>Actinomycetes</taxon>
        <taxon>Propionibacteriales</taxon>
        <taxon>Nocardioidaceae</taxon>
        <taxon>Nocardioides</taxon>
    </lineage>
</organism>
<evidence type="ECO:0000259" key="1">
    <source>
        <dbReference type="Pfam" id="PF13280"/>
    </source>
</evidence>
<dbReference type="InterPro" id="IPR057727">
    <property type="entry name" value="WCX_dom"/>
</dbReference>
<protein>
    <submittedName>
        <fullName evidence="3">Uncharacterized protein</fullName>
    </submittedName>
</protein>
<dbReference type="STRING" id="1300347.I601_3310"/>
<dbReference type="EMBL" id="CP015079">
    <property type="protein sequence ID" value="ANH39717.1"/>
    <property type="molecule type" value="Genomic_DNA"/>
</dbReference>
<feature type="domain" description="WYL" evidence="1">
    <location>
        <begin position="146"/>
        <end position="209"/>
    </location>
</feature>
<feature type="domain" description="WCX" evidence="2">
    <location>
        <begin position="242"/>
        <end position="319"/>
    </location>
</feature>
<proteinExistence type="predicted"/>
<dbReference type="RefSeq" id="WP_068112067.1">
    <property type="nucleotide sequence ID" value="NZ_CP015079.1"/>
</dbReference>
<dbReference type="PANTHER" id="PTHR34580:SF3">
    <property type="entry name" value="PROTEIN PAFB"/>
    <property type="match status" value="1"/>
</dbReference>
<dbReference type="KEGG" id="ndk:I601_3310"/>
<name>A0A1A9GN18_9ACTN</name>
<dbReference type="InterPro" id="IPR051534">
    <property type="entry name" value="CBASS_pafABC_assoc_protein"/>
</dbReference>
<dbReference type="PATRIC" id="fig|1300347.3.peg.3318"/>
<dbReference type="OrthoDB" id="3268930at2"/>
<dbReference type="PANTHER" id="PTHR34580">
    <property type="match status" value="1"/>
</dbReference>
<dbReference type="Pfam" id="PF13280">
    <property type="entry name" value="WYL"/>
    <property type="match status" value="1"/>
</dbReference>
<evidence type="ECO:0000313" key="4">
    <source>
        <dbReference type="Proteomes" id="UP000077868"/>
    </source>
</evidence>
<evidence type="ECO:0000313" key="3">
    <source>
        <dbReference type="EMBL" id="ANH39717.1"/>
    </source>
</evidence>
<dbReference type="Pfam" id="PF25583">
    <property type="entry name" value="WCX"/>
    <property type="match status" value="1"/>
</dbReference>
<dbReference type="Proteomes" id="UP000077868">
    <property type="component" value="Chromosome"/>
</dbReference>
<sequence>MAAVRKSERLMNLLIMLLVQRHFVAKQRIRSILYPGSSDEAFEKMFERDKEELRSLGVPIEVGNIDAYFDDEPGYRIQPDQFGLPPIALEADEAAVIGLATRVWQHARLAEATTDAVRKLTASGVEVDVSALDIVEPRLSADEPSFDVFWEATQDRTEVAFEYRTASSTEVATRHLQPWGVARHSGRWYVVGLDTDRGEERVFRLSRVQGEARKQGAAAAYDVPPGTDLQALTRRLAPEPAPEAATLLVRRGAGHLLRRGADSVETDVVGPDDATLWDRVVLTRSGLGLADEVLGHGSAVLVEEPLALRAEVLARLRAATGAPHDPTSSTGAQR</sequence>
<evidence type="ECO:0000259" key="2">
    <source>
        <dbReference type="Pfam" id="PF25583"/>
    </source>
</evidence>
<gene>
    <name evidence="3" type="ORF">I601_3310</name>
</gene>
<dbReference type="AlphaFoldDB" id="A0A1A9GN18"/>
<reference evidence="3 4" key="1">
    <citation type="submission" date="2016-03" db="EMBL/GenBank/DDBJ databases">
        <title>Complete genome sequence of a soil Actinobacterium, Nocardioides dokdonensis FR1436.</title>
        <authorList>
            <person name="Kwon S.-K."/>
            <person name="Kim K."/>
            <person name="Kim J.F."/>
        </authorList>
    </citation>
    <scope>NUCLEOTIDE SEQUENCE [LARGE SCALE GENOMIC DNA]</scope>
    <source>
        <strain evidence="3 4">FR1436</strain>
    </source>
</reference>
<keyword evidence="4" id="KW-1185">Reference proteome</keyword>
<dbReference type="InterPro" id="IPR026881">
    <property type="entry name" value="WYL_dom"/>
</dbReference>